<dbReference type="AlphaFoldDB" id="A1ZUY0"/>
<evidence type="ECO:0000313" key="1">
    <source>
        <dbReference type="EMBL" id="EAY25758.1"/>
    </source>
</evidence>
<accession>A1ZUY0</accession>
<reference evidence="1 2" key="1">
    <citation type="submission" date="2007-01" db="EMBL/GenBank/DDBJ databases">
        <authorList>
            <person name="Haygood M."/>
            <person name="Podell S."/>
            <person name="Anderson C."/>
            <person name="Hopkinson B."/>
            <person name="Roe K."/>
            <person name="Barbeau K."/>
            <person name="Gaasterland T."/>
            <person name="Ferriera S."/>
            <person name="Johnson J."/>
            <person name="Kravitz S."/>
            <person name="Beeson K."/>
            <person name="Sutton G."/>
            <person name="Rogers Y.-H."/>
            <person name="Friedman R."/>
            <person name="Frazier M."/>
            <person name="Venter J.C."/>
        </authorList>
    </citation>
    <scope>NUCLEOTIDE SEQUENCE [LARGE SCALE GENOMIC DNA]</scope>
    <source>
        <strain evidence="1 2">ATCC 23134</strain>
    </source>
</reference>
<name>A1ZUY0_MICM2</name>
<comment type="caution">
    <text evidence="1">The sequence shown here is derived from an EMBL/GenBank/DDBJ whole genome shotgun (WGS) entry which is preliminary data.</text>
</comment>
<keyword evidence="2" id="KW-1185">Reference proteome</keyword>
<proteinExistence type="predicted"/>
<evidence type="ECO:0000313" key="2">
    <source>
        <dbReference type="Proteomes" id="UP000004095"/>
    </source>
</evidence>
<protein>
    <submittedName>
        <fullName evidence="1">Uncharacterized protein</fullName>
    </submittedName>
</protein>
<sequence length="98" mass="11364">MVKVKEGTYKNQPIKLITMQVAPKAQQKFKVKEVVYYFNPTKRFLEKQVVRFTKAHVLTSQEIYYLQLNAHYKGYVPATAQAAIKGGKYQGYTLETSR</sequence>
<gene>
    <name evidence="1" type="ORF">M23134_03332</name>
</gene>
<dbReference type="EMBL" id="AAWS01000043">
    <property type="protein sequence ID" value="EAY25758.1"/>
    <property type="molecule type" value="Genomic_DNA"/>
</dbReference>
<organism evidence="1 2">
    <name type="scientific">Microscilla marina ATCC 23134</name>
    <dbReference type="NCBI Taxonomy" id="313606"/>
    <lineage>
        <taxon>Bacteria</taxon>
        <taxon>Pseudomonadati</taxon>
        <taxon>Bacteroidota</taxon>
        <taxon>Cytophagia</taxon>
        <taxon>Cytophagales</taxon>
        <taxon>Microscillaceae</taxon>
        <taxon>Microscilla</taxon>
    </lineage>
</organism>
<dbReference type="Proteomes" id="UP000004095">
    <property type="component" value="Unassembled WGS sequence"/>
</dbReference>